<evidence type="ECO:0000313" key="1">
    <source>
        <dbReference type="EMBL" id="XCJ80469.1"/>
    </source>
</evidence>
<organism evidence="1">
    <name type="scientific">Salinicola endophyticus</name>
    <dbReference type="NCBI Taxonomy" id="1949083"/>
    <lineage>
        <taxon>Bacteria</taxon>
        <taxon>Pseudomonadati</taxon>
        <taxon>Pseudomonadota</taxon>
        <taxon>Gammaproteobacteria</taxon>
        <taxon>Oceanospirillales</taxon>
        <taxon>Halomonadaceae</taxon>
        <taxon>Salinicola</taxon>
    </lineage>
</organism>
<protein>
    <recommendedName>
        <fullName evidence="2">3-hydroxylacyl-ACP dehydratase</fullName>
    </recommendedName>
</protein>
<dbReference type="InterPro" id="IPR016776">
    <property type="entry name" value="ApeP-like_dehydratase"/>
</dbReference>
<dbReference type="AlphaFoldDB" id="A0AB74UA29"/>
<reference evidence="1" key="1">
    <citation type="submission" date="2024-06" db="EMBL/GenBank/DDBJ databases">
        <title>Complete genome of Salinicola endophyticus HNIBRBA4755.</title>
        <authorList>
            <person name="Shin S.Y."/>
            <person name="Kang H."/>
            <person name="Song J."/>
        </authorList>
    </citation>
    <scope>NUCLEOTIDE SEQUENCE</scope>
    <source>
        <strain evidence="1">HNIBRBA4755</strain>
    </source>
</reference>
<gene>
    <name evidence="1" type="ORF">ABV408_04670</name>
</gene>
<sequence>MTATTAHLPCAIAPLVPHARGMCLLTRLLEADAEGAIAEGETRPDDLFAEAAGLPAWVGIEWIAQSVAAWAGYHARRRGESPAPGLLLGSRRYQAAQAHWPFGRRIHIAISIDFVADNGVTQVNGELRWADGSASLASGSLTLYRPAGLTLPGQPPAT</sequence>
<dbReference type="Pfam" id="PF22817">
    <property type="entry name" value="ApeP-like"/>
    <property type="match status" value="1"/>
</dbReference>
<dbReference type="EMBL" id="CP159578">
    <property type="protein sequence ID" value="XCJ80469.1"/>
    <property type="molecule type" value="Genomic_DNA"/>
</dbReference>
<evidence type="ECO:0008006" key="2">
    <source>
        <dbReference type="Google" id="ProtNLM"/>
    </source>
</evidence>
<accession>A0AB74UA29</accession>
<proteinExistence type="predicted"/>
<name>A0AB74UA29_9GAMM</name>
<dbReference type="RefSeq" id="WP_353981287.1">
    <property type="nucleotide sequence ID" value="NZ_CP159578.1"/>
</dbReference>
<dbReference type="Gene3D" id="3.10.129.10">
    <property type="entry name" value="Hotdog Thioesterase"/>
    <property type="match status" value="1"/>
</dbReference>
<dbReference type="SUPFAM" id="SSF54637">
    <property type="entry name" value="Thioesterase/thiol ester dehydrase-isomerase"/>
    <property type="match status" value="1"/>
</dbReference>
<dbReference type="InterPro" id="IPR029069">
    <property type="entry name" value="HotDog_dom_sf"/>
</dbReference>